<comment type="caution">
    <text evidence="2">The sequence shown here is derived from an EMBL/GenBank/DDBJ whole genome shotgun (WGS) entry which is preliminary data.</text>
</comment>
<gene>
    <name evidence="2" type="ORF">DPMN_135345</name>
</gene>
<dbReference type="EMBL" id="JAIWYP010000006">
    <property type="protein sequence ID" value="KAH3807013.1"/>
    <property type="molecule type" value="Genomic_DNA"/>
</dbReference>
<feature type="region of interest" description="Disordered" evidence="1">
    <location>
        <begin position="41"/>
        <end position="69"/>
    </location>
</feature>
<evidence type="ECO:0000313" key="2">
    <source>
        <dbReference type="EMBL" id="KAH3807013.1"/>
    </source>
</evidence>
<dbReference type="AlphaFoldDB" id="A0A9D4G1N7"/>
<keyword evidence="3" id="KW-1185">Reference proteome</keyword>
<evidence type="ECO:0000313" key="3">
    <source>
        <dbReference type="Proteomes" id="UP000828390"/>
    </source>
</evidence>
<reference evidence="2" key="1">
    <citation type="journal article" date="2019" name="bioRxiv">
        <title>The Genome of the Zebra Mussel, Dreissena polymorpha: A Resource for Invasive Species Research.</title>
        <authorList>
            <person name="McCartney M.A."/>
            <person name="Auch B."/>
            <person name="Kono T."/>
            <person name="Mallez S."/>
            <person name="Zhang Y."/>
            <person name="Obille A."/>
            <person name="Becker A."/>
            <person name="Abrahante J.E."/>
            <person name="Garbe J."/>
            <person name="Badalamenti J.P."/>
            <person name="Herman A."/>
            <person name="Mangelson H."/>
            <person name="Liachko I."/>
            <person name="Sullivan S."/>
            <person name="Sone E.D."/>
            <person name="Koren S."/>
            <person name="Silverstein K.A.T."/>
            <person name="Beckman K.B."/>
            <person name="Gohl D.M."/>
        </authorList>
    </citation>
    <scope>NUCLEOTIDE SEQUENCE</scope>
    <source>
        <strain evidence="2">Duluth1</strain>
        <tissue evidence="2">Whole animal</tissue>
    </source>
</reference>
<organism evidence="2 3">
    <name type="scientific">Dreissena polymorpha</name>
    <name type="common">Zebra mussel</name>
    <name type="synonym">Mytilus polymorpha</name>
    <dbReference type="NCBI Taxonomy" id="45954"/>
    <lineage>
        <taxon>Eukaryota</taxon>
        <taxon>Metazoa</taxon>
        <taxon>Spiralia</taxon>
        <taxon>Lophotrochozoa</taxon>
        <taxon>Mollusca</taxon>
        <taxon>Bivalvia</taxon>
        <taxon>Autobranchia</taxon>
        <taxon>Heteroconchia</taxon>
        <taxon>Euheterodonta</taxon>
        <taxon>Imparidentia</taxon>
        <taxon>Neoheterodontei</taxon>
        <taxon>Myida</taxon>
        <taxon>Dreissenoidea</taxon>
        <taxon>Dreissenidae</taxon>
        <taxon>Dreissena</taxon>
    </lineage>
</organism>
<sequence>MASRTTHIELAASHYDAGGAPVRDPEPTGMNRENIKMFNTSGMNRKSPGRTTTTLHRGKNRQRQSYGNAPVNYISKPVLCQNATGIHQATPGHNRRRPCPDEFGRSNGIPGLFRDAADFHRGSTGALPATIGALSGLHGINCSQSG</sequence>
<protein>
    <submittedName>
        <fullName evidence="2">Uncharacterized protein</fullName>
    </submittedName>
</protein>
<dbReference type="Proteomes" id="UP000828390">
    <property type="component" value="Unassembled WGS sequence"/>
</dbReference>
<name>A0A9D4G1N7_DREPO</name>
<proteinExistence type="predicted"/>
<accession>A0A9D4G1N7</accession>
<feature type="compositionally biased region" description="Polar residues" evidence="1">
    <location>
        <begin position="41"/>
        <end position="55"/>
    </location>
</feature>
<evidence type="ECO:0000256" key="1">
    <source>
        <dbReference type="SAM" id="MobiDB-lite"/>
    </source>
</evidence>
<reference evidence="2" key="2">
    <citation type="submission" date="2020-11" db="EMBL/GenBank/DDBJ databases">
        <authorList>
            <person name="McCartney M.A."/>
            <person name="Auch B."/>
            <person name="Kono T."/>
            <person name="Mallez S."/>
            <person name="Becker A."/>
            <person name="Gohl D.M."/>
            <person name="Silverstein K.A.T."/>
            <person name="Koren S."/>
            <person name="Bechman K.B."/>
            <person name="Herman A."/>
            <person name="Abrahante J.E."/>
            <person name="Garbe J."/>
        </authorList>
    </citation>
    <scope>NUCLEOTIDE SEQUENCE</scope>
    <source>
        <strain evidence="2">Duluth1</strain>
        <tissue evidence="2">Whole animal</tissue>
    </source>
</reference>